<feature type="compositionally biased region" description="Basic and acidic residues" evidence="4">
    <location>
        <begin position="18"/>
        <end position="28"/>
    </location>
</feature>
<evidence type="ECO:0000256" key="2">
    <source>
        <dbReference type="ARBA" id="ARBA00022517"/>
    </source>
</evidence>
<dbReference type="EMBL" id="BAABLF010000004">
    <property type="protein sequence ID" value="GAA5187094.1"/>
    <property type="molecule type" value="Genomic_DNA"/>
</dbReference>
<evidence type="ECO:0000313" key="6">
    <source>
        <dbReference type="Proteomes" id="UP001501600"/>
    </source>
</evidence>
<evidence type="ECO:0000313" key="5">
    <source>
        <dbReference type="EMBL" id="GAA5187094.1"/>
    </source>
</evidence>
<keyword evidence="2 3" id="KW-0690">Ribosome biogenesis</keyword>
<comment type="similarity">
    <text evidence="3">Belongs to the YihI family.</text>
</comment>
<comment type="caution">
    <text evidence="5">The sequence shown here is derived from an EMBL/GenBank/DDBJ whole genome shotgun (WGS) entry which is preliminary data.</text>
</comment>
<sequence>MTRMKKSRKVNTNGPNRPPREKKQEKIASKKAGKGQKAGNRHSGTAVKQADKANAAHDPRLGSKKAVPLVLDKASAPQPRNPVSPEKELSKLENDARLHTLLERVEDGEVLAQHDQFYLETTLARIAVLMDELGIQESAHDAPDPSADKREQLDDEDLFAQFEQGEDLLKQFKE</sequence>
<dbReference type="RefSeq" id="WP_345315367.1">
    <property type="nucleotide sequence ID" value="NZ_BAABLF010000004.1"/>
</dbReference>
<feature type="region of interest" description="Disordered" evidence="4">
    <location>
        <begin position="1"/>
        <end position="92"/>
    </location>
</feature>
<keyword evidence="1 3" id="KW-0343">GTPase activation</keyword>
<evidence type="ECO:0000256" key="3">
    <source>
        <dbReference type="HAMAP-Rule" id="MF_01058"/>
    </source>
</evidence>
<reference evidence="6" key="1">
    <citation type="journal article" date="2019" name="Int. J. Syst. Evol. Microbiol.">
        <title>The Global Catalogue of Microorganisms (GCM) 10K type strain sequencing project: providing services to taxonomists for standard genome sequencing and annotation.</title>
        <authorList>
            <consortium name="The Broad Institute Genomics Platform"/>
            <consortium name="The Broad Institute Genome Sequencing Center for Infectious Disease"/>
            <person name="Wu L."/>
            <person name="Ma J."/>
        </authorList>
    </citation>
    <scope>NUCLEOTIDE SEQUENCE [LARGE SCALE GENOMIC DNA]</scope>
    <source>
        <strain evidence="6">JCM 18720</strain>
    </source>
</reference>
<protein>
    <recommendedName>
        <fullName evidence="3">Der GTPase-activating protein YihI</fullName>
    </recommendedName>
</protein>
<keyword evidence="6" id="KW-1185">Reference proteome</keyword>
<name>A0ABP9RUI5_9GAMM</name>
<dbReference type="NCBIfam" id="NF003560">
    <property type="entry name" value="PRK05244.1-1"/>
    <property type="match status" value="1"/>
</dbReference>
<comment type="subunit">
    <text evidence="3">Interacts with Der.</text>
</comment>
<evidence type="ECO:0000256" key="1">
    <source>
        <dbReference type="ARBA" id="ARBA00022468"/>
    </source>
</evidence>
<dbReference type="Pfam" id="PF04220">
    <property type="entry name" value="YihI"/>
    <property type="match status" value="1"/>
</dbReference>
<dbReference type="HAMAP" id="MF_01058">
    <property type="entry name" value="GAP_YihI"/>
    <property type="match status" value="1"/>
</dbReference>
<comment type="function">
    <text evidence="3">A GTPase-activating protein (GAP) that modifies Der/EngA GTPase function. May play a role in ribosome biogenesis.</text>
</comment>
<organism evidence="5 6">
    <name type="scientific">Ferrimonas gelatinilytica</name>
    <dbReference type="NCBI Taxonomy" id="1255257"/>
    <lineage>
        <taxon>Bacteria</taxon>
        <taxon>Pseudomonadati</taxon>
        <taxon>Pseudomonadota</taxon>
        <taxon>Gammaproteobacteria</taxon>
        <taxon>Alteromonadales</taxon>
        <taxon>Ferrimonadaceae</taxon>
        <taxon>Ferrimonas</taxon>
    </lineage>
</organism>
<feature type="compositionally biased region" description="Basic and acidic residues" evidence="4">
    <location>
        <begin position="49"/>
        <end position="61"/>
    </location>
</feature>
<evidence type="ECO:0000256" key="4">
    <source>
        <dbReference type="SAM" id="MobiDB-lite"/>
    </source>
</evidence>
<proteinExistence type="inferred from homology"/>
<dbReference type="Proteomes" id="UP001501600">
    <property type="component" value="Unassembled WGS sequence"/>
</dbReference>
<gene>
    <name evidence="3 5" type="primary">yihI</name>
    <name evidence="5" type="ORF">GCM10025772_04030</name>
</gene>
<accession>A0ABP9RUI5</accession>
<dbReference type="InterPro" id="IPR007336">
    <property type="entry name" value="YihI"/>
</dbReference>